<proteinExistence type="predicted"/>
<evidence type="ECO:0000256" key="4">
    <source>
        <dbReference type="ARBA" id="ARBA00023125"/>
    </source>
</evidence>
<dbReference type="InterPro" id="IPR016177">
    <property type="entry name" value="DNA-bd_dom_sf"/>
</dbReference>
<sequence length="221" mass="24519">MDSVMVSTLKSVIGGSAPPAPAMVSCPVVVPPEFHVPERDTCQFCENKCCLGCNFSGASEISGGEKRKKKAGTKSTNNNNNKKKKKSYRGVRQRQWGKWAAEIRDPRKAARVWLGTFRTAEEAARAYDRAAIEFRGPRAKLNFSFSDYTAPSTPPEQSSSSASSVSSHPRQQGDEEWSAASTRNETRICEFLGDHDIEEWLMMMDFNASEIASFSKFGQFI</sequence>
<feature type="region of interest" description="Disordered" evidence="7">
    <location>
        <begin position="146"/>
        <end position="181"/>
    </location>
</feature>
<dbReference type="EMBL" id="CAMAPE010000004">
    <property type="protein sequence ID" value="CAH9057746.1"/>
    <property type="molecule type" value="Genomic_DNA"/>
</dbReference>
<dbReference type="FunFam" id="3.30.730.10:FF:000001">
    <property type="entry name" value="Ethylene-responsive transcription factor 2"/>
    <property type="match status" value="1"/>
</dbReference>
<dbReference type="PROSITE" id="PS51032">
    <property type="entry name" value="AP2_ERF"/>
    <property type="match status" value="1"/>
</dbReference>
<organism evidence="9 10">
    <name type="scientific">Cuscuta europaea</name>
    <name type="common">European dodder</name>
    <dbReference type="NCBI Taxonomy" id="41803"/>
    <lineage>
        <taxon>Eukaryota</taxon>
        <taxon>Viridiplantae</taxon>
        <taxon>Streptophyta</taxon>
        <taxon>Embryophyta</taxon>
        <taxon>Tracheophyta</taxon>
        <taxon>Spermatophyta</taxon>
        <taxon>Magnoliopsida</taxon>
        <taxon>eudicotyledons</taxon>
        <taxon>Gunneridae</taxon>
        <taxon>Pentapetalae</taxon>
        <taxon>asterids</taxon>
        <taxon>lamiids</taxon>
        <taxon>Solanales</taxon>
        <taxon>Convolvulaceae</taxon>
        <taxon>Cuscuteae</taxon>
        <taxon>Cuscuta</taxon>
        <taxon>Cuscuta subgen. Cuscuta</taxon>
    </lineage>
</organism>
<dbReference type="GO" id="GO:0003677">
    <property type="term" value="F:DNA binding"/>
    <property type="evidence" value="ECO:0007669"/>
    <property type="project" value="UniProtKB-KW"/>
</dbReference>
<dbReference type="InterPro" id="IPR044808">
    <property type="entry name" value="ERF_plant"/>
</dbReference>
<evidence type="ECO:0000256" key="6">
    <source>
        <dbReference type="ARBA" id="ARBA00023242"/>
    </source>
</evidence>
<dbReference type="PRINTS" id="PR00367">
    <property type="entry name" value="ETHRSPELEMNT"/>
</dbReference>
<keyword evidence="3" id="KW-0805">Transcription regulation</keyword>
<dbReference type="InterPro" id="IPR036955">
    <property type="entry name" value="AP2/ERF_dom_sf"/>
</dbReference>
<evidence type="ECO:0000256" key="7">
    <source>
        <dbReference type="SAM" id="MobiDB-lite"/>
    </source>
</evidence>
<dbReference type="PANTHER" id="PTHR31190">
    <property type="entry name" value="DNA-BINDING DOMAIN"/>
    <property type="match status" value="1"/>
</dbReference>
<name>A0A9P0YI41_CUSEU</name>
<dbReference type="GO" id="GO:0009873">
    <property type="term" value="P:ethylene-activated signaling pathway"/>
    <property type="evidence" value="ECO:0007669"/>
    <property type="project" value="InterPro"/>
</dbReference>
<dbReference type="SMART" id="SM00380">
    <property type="entry name" value="AP2"/>
    <property type="match status" value="1"/>
</dbReference>
<accession>A0A9P0YI41</accession>
<keyword evidence="4" id="KW-0238">DNA-binding</keyword>
<dbReference type="Proteomes" id="UP001152484">
    <property type="component" value="Unassembled WGS sequence"/>
</dbReference>
<evidence type="ECO:0000256" key="3">
    <source>
        <dbReference type="ARBA" id="ARBA00023015"/>
    </source>
</evidence>
<dbReference type="Gene3D" id="3.30.730.10">
    <property type="entry name" value="AP2/ERF domain"/>
    <property type="match status" value="1"/>
</dbReference>
<evidence type="ECO:0000256" key="2">
    <source>
        <dbReference type="ARBA" id="ARBA00022821"/>
    </source>
</evidence>
<feature type="compositionally biased region" description="Low complexity" evidence="7">
    <location>
        <begin position="155"/>
        <end position="169"/>
    </location>
</feature>
<feature type="domain" description="AP2/ERF" evidence="8">
    <location>
        <begin position="87"/>
        <end position="144"/>
    </location>
</feature>
<protein>
    <recommendedName>
        <fullName evidence="8">AP2/ERF domain-containing protein</fullName>
    </recommendedName>
</protein>
<reference evidence="9" key="1">
    <citation type="submission" date="2022-07" db="EMBL/GenBank/DDBJ databases">
        <authorList>
            <person name="Macas J."/>
            <person name="Novak P."/>
            <person name="Neumann P."/>
        </authorList>
    </citation>
    <scope>NUCLEOTIDE SEQUENCE</scope>
</reference>
<dbReference type="CDD" id="cd00018">
    <property type="entry name" value="AP2"/>
    <property type="match status" value="1"/>
</dbReference>
<feature type="region of interest" description="Disordered" evidence="7">
    <location>
        <begin position="60"/>
        <end position="93"/>
    </location>
</feature>
<keyword evidence="10" id="KW-1185">Reference proteome</keyword>
<dbReference type="GO" id="GO:0003700">
    <property type="term" value="F:DNA-binding transcription factor activity"/>
    <property type="evidence" value="ECO:0007669"/>
    <property type="project" value="InterPro"/>
</dbReference>
<dbReference type="InterPro" id="IPR001471">
    <property type="entry name" value="AP2/ERF_dom"/>
</dbReference>
<evidence type="ECO:0000256" key="1">
    <source>
        <dbReference type="ARBA" id="ARBA00004123"/>
    </source>
</evidence>
<keyword evidence="5" id="KW-0804">Transcription</keyword>
<dbReference type="AlphaFoldDB" id="A0A9P0YI41"/>
<evidence type="ECO:0000256" key="5">
    <source>
        <dbReference type="ARBA" id="ARBA00023163"/>
    </source>
</evidence>
<gene>
    <name evidence="9" type="ORF">CEURO_LOCUS1138</name>
</gene>
<dbReference type="PANTHER" id="PTHR31190:SF498">
    <property type="entry name" value="ETHYLENE-RESPONSIVE TRANSCRIPTION FACTOR ERF109-LIKE"/>
    <property type="match status" value="1"/>
</dbReference>
<keyword evidence="2" id="KW-0611">Plant defense</keyword>
<dbReference type="Pfam" id="PF00847">
    <property type="entry name" value="AP2"/>
    <property type="match status" value="1"/>
</dbReference>
<evidence type="ECO:0000313" key="9">
    <source>
        <dbReference type="EMBL" id="CAH9057746.1"/>
    </source>
</evidence>
<comment type="subcellular location">
    <subcellularLocation>
        <location evidence="1">Nucleus</location>
    </subcellularLocation>
</comment>
<dbReference type="SUPFAM" id="SSF54171">
    <property type="entry name" value="DNA-binding domain"/>
    <property type="match status" value="1"/>
</dbReference>
<dbReference type="OrthoDB" id="642765at2759"/>
<feature type="compositionally biased region" description="Basic residues" evidence="7">
    <location>
        <begin position="81"/>
        <end position="92"/>
    </location>
</feature>
<dbReference type="GO" id="GO:0006952">
    <property type="term" value="P:defense response"/>
    <property type="evidence" value="ECO:0007669"/>
    <property type="project" value="UniProtKB-KW"/>
</dbReference>
<comment type="caution">
    <text evidence="9">The sequence shown here is derived from an EMBL/GenBank/DDBJ whole genome shotgun (WGS) entry which is preliminary data.</text>
</comment>
<evidence type="ECO:0000313" key="10">
    <source>
        <dbReference type="Proteomes" id="UP001152484"/>
    </source>
</evidence>
<dbReference type="GO" id="GO:0005634">
    <property type="term" value="C:nucleus"/>
    <property type="evidence" value="ECO:0007669"/>
    <property type="project" value="UniProtKB-SubCell"/>
</dbReference>
<evidence type="ECO:0000259" key="8">
    <source>
        <dbReference type="PROSITE" id="PS51032"/>
    </source>
</evidence>
<keyword evidence="6" id="KW-0539">Nucleus</keyword>